<accession>A0A0S4QJ19</accession>
<evidence type="ECO:0000259" key="16">
    <source>
        <dbReference type="PROSITE" id="PS51918"/>
    </source>
</evidence>
<evidence type="ECO:0000256" key="4">
    <source>
        <dbReference type="ARBA" id="ARBA00006804"/>
    </source>
</evidence>
<evidence type="ECO:0000256" key="9">
    <source>
        <dbReference type="ARBA" id="ARBA00023004"/>
    </source>
</evidence>
<evidence type="ECO:0000256" key="6">
    <source>
        <dbReference type="ARBA" id="ARBA00022485"/>
    </source>
</evidence>
<dbReference type="CDD" id="cd00852">
    <property type="entry name" value="NifB"/>
    <property type="match status" value="1"/>
</dbReference>
<comment type="pathway">
    <text evidence="3">Cofactor biosynthesis; Fe-Mo cofactor biosynthesis.</text>
</comment>
<dbReference type="SUPFAM" id="SSF53146">
    <property type="entry name" value="Nitrogenase accessory factor-like"/>
    <property type="match status" value="1"/>
</dbReference>
<feature type="compositionally biased region" description="Gly residues" evidence="15">
    <location>
        <begin position="548"/>
        <end position="563"/>
    </location>
</feature>
<sequence length="659" mass="69398">MTNEPVALPVLSTAPAAPTSTAPAAAGGCASKKSCGSSAPATDPEIAEKIANHPCYSSEAHQYYARMHVAVAPGCNIQCNYCNRKYDCANESRPGVTSDLLTPEDALAKVKLVASEIKQMSVLGIAGPGDPLANPKRTFRTLELVARDCPDIKLCLSTNGLTLPDHVDRIAALNVDHVTITINMIDPEVGERIYPWVAYKGRKYTGREASKILSERQLEGLAMLAERKILAKVNSVMIPGVNDEHLVEVSQKVHELGAFLHNVMPLVSAPEHGTVFGLSGQRGPTAQELKALQDRCEGGADMNMMRHCRQCRADAVGLLGEDRGDEFSPETYQGREIAYDLEGRQAAHAQIERWREENRAERETLSITGTGSKPEDTVLVAVATKGSGVVNQHFGHATEFWIYEAGLNWARLVQTRDVQRYCEGATECGDGASVLDKTIAMLSDCAAVLCSKIGPGPYDALEDAGIEPVEVYELIEKAVATTGARITARAAAEQAAGSDDAGTSPTDVVAELDLDVLGGELVDVDLLDPDLMDEDPFEFAVTVRPGSCSGGAGKGGKGGGCSGGPRHAEAGPGQAVSGRLTEPAGDGTGQIRPDTGSPTESARAESARTGSARTDSSRTAGSRSVDAGADRPRSVGARAEGPRLESAASDGADLEVARS</sequence>
<dbReference type="PROSITE" id="PS01305">
    <property type="entry name" value="MOAA_NIFB_PQQE"/>
    <property type="match status" value="1"/>
</dbReference>
<dbReference type="RefSeq" id="WP_091273476.1">
    <property type="nucleotide sequence ID" value="NZ_FAOZ01000004.1"/>
</dbReference>
<evidence type="ECO:0000256" key="5">
    <source>
        <dbReference type="ARBA" id="ARBA00021702"/>
    </source>
</evidence>
<dbReference type="SFLD" id="SFLDG01067">
    <property type="entry name" value="SPASM/twitch_domain_containing"/>
    <property type="match status" value="1"/>
</dbReference>
<feature type="compositionally biased region" description="Polar residues" evidence="15">
    <location>
        <begin position="608"/>
        <end position="622"/>
    </location>
</feature>
<keyword evidence="9" id="KW-0408">Iron</keyword>
<evidence type="ECO:0000256" key="13">
    <source>
        <dbReference type="ARBA" id="ARBA00030926"/>
    </source>
</evidence>
<dbReference type="UniPathway" id="UPA00782"/>
<dbReference type="GO" id="GO:0051539">
    <property type="term" value="F:4 iron, 4 sulfur cluster binding"/>
    <property type="evidence" value="ECO:0007669"/>
    <property type="project" value="UniProtKB-KW"/>
</dbReference>
<evidence type="ECO:0000256" key="12">
    <source>
        <dbReference type="ARBA" id="ARBA00023239"/>
    </source>
</evidence>
<organism evidence="17 18">
    <name type="scientific">Parafrankia irregularis</name>
    <dbReference type="NCBI Taxonomy" id="795642"/>
    <lineage>
        <taxon>Bacteria</taxon>
        <taxon>Bacillati</taxon>
        <taxon>Actinomycetota</taxon>
        <taxon>Actinomycetes</taxon>
        <taxon>Frankiales</taxon>
        <taxon>Frankiaceae</taxon>
        <taxon>Parafrankia</taxon>
    </lineage>
</organism>
<keyword evidence="12" id="KW-0456">Lyase</keyword>
<dbReference type="InterPro" id="IPR013785">
    <property type="entry name" value="Aldolase_TIM"/>
</dbReference>
<dbReference type="InterPro" id="IPR007197">
    <property type="entry name" value="rSAM"/>
</dbReference>
<evidence type="ECO:0000256" key="2">
    <source>
        <dbReference type="ARBA" id="ARBA00003522"/>
    </source>
</evidence>
<evidence type="ECO:0000256" key="14">
    <source>
        <dbReference type="ARBA" id="ARBA00032102"/>
    </source>
</evidence>
<dbReference type="InterPro" id="IPR058240">
    <property type="entry name" value="rSAM_sf"/>
</dbReference>
<evidence type="ECO:0000256" key="1">
    <source>
        <dbReference type="ARBA" id="ARBA00001966"/>
    </source>
</evidence>
<evidence type="ECO:0000313" key="18">
    <source>
        <dbReference type="Proteomes" id="UP000198802"/>
    </source>
</evidence>
<dbReference type="SFLD" id="SFLDF00281">
    <property type="entry name" value="FeMo_cofactor_biosynthesis_pro"/>
    <property type="match status" value="1"/>
</dbReference>
<dbReference type="Pfam" id="PF04055">
    <property type="entry name" value="Radical_SAM"/>
    <property type="match status" value="1"/>
</dbReference>
<name>A0A0S4QJ19_9ACTN</name>
<evidence type="ECO:0000256" key="11">
    <source>
        <dbReference type="ARBA" id="ARBA00023231"/>
    </source>
</evidence>
<keyword evidence="10" id="KW-0411">Iron-sulfur</keyword>
<dbReference type="Pfam" id="PF02579">
    <property type="entry name" value="Nitro_FeMo-Co"/>
    <property type="match status" value="1"/>
</dbReference>
<dbReference type="Gene3D" id="3.30.420.130">
    <property type="entry name" value="Dinitrogenase iron-molybdenum cofactor biosynthesis domain"/>
    <property type="match status" value="1"/>
</dbReference>
<gene>
    <name evidence="17" type="ORF">Ga0074812_104327</name>
</gene>
<evidence type="ECO:0000256" key="15">
    <source>
        <dbReference type="SAM" id="MobiDB-lite"/>
    </source>
</evidence>
<dbReference type="Gene3D" id="3.20.20.70">
    <property type="entry name" value="Aldolase class I"/>
    <property type="match status" value="1"/>
</dbReference>
<dbReference type="PROSITE" id="PS51918">
    <property type="entry name" value="RADICAL_SAM"/>
    <property type="match status" value="1"/>
</dbReference>
<dbReference type="Proteomes" id="UP000198802">
    <property type="component" value="Unassembled WGS sequence"/>
</dbReference>
<dbReference type="SFLD" id="SFLDS00029">
    <property type="entry name" value="Radical_SAM"/>
    <property type="match status" value="1"/>
</dbReference>
<keyword evidence="8" id="KW-0479">Metal-binding</keyword>
<dbReference type="AlphaFoldDB" id="A0A0S4QJ19"/>
<keyword evidence="18" id="KW-1185">Reference proteome</keyword>
<dbReference type="InterPro" id="IPR036105">
    <property type="entry name" value="DiNase_FeMo-co_biosyn_sf"/>
</dbReference>
<evidence type="ECO:0000256" key="10">
    <source>
        <dbReference type="ARBA" id="ARBA00023014"/>
    </source>
</evidence>
<evidence type="ECO:0000256" key="3">
    <source>
        <dbReference type="ARBA" id="ARBA00005155"/>
    </source>
</evidence>
<protein>
    <recommendedName>
        <fullName evidence="5">FeMo cofactor biosynthesis protein NifB</fullName>
    </recommendedName>
    <alternativeName>
        <fullName evidence="14">Nitrogenase cofactor maturase NifB</fullName>
    </alternativeName>
    <alternativeName>
        <fullName evidence="13">Radical SAM assemblase NifB</fullName>
    </alternativeName>
</protein>
<keyword evidence="7" id="KW-0949">S-adenosyl-L-methionine</keyword>
<comment type="cofactor">
    <cofactor evidence="1">
        <name>[4Fe-4S] cluster</name>
        <dbReference type="ChEBI" id="CHEBI:49883"/>
    </cofactor>
</comment>
<keyword evidence="11" id="KW-0535">Nitrogen fixation</keyword>
<dbReference type="NCBIfam" id="TIGR01290">
    <property type="entry name" value="nifB"/>
    <property type="match status" value="1"/>
</dbReference>
<dbReference type="InterPro" id="IPR005980">
    <property type="entry name" value="Nase_CF_NifB"/>
</dbReference>
<comment type="function">
    <text evidence="2">Involved in the biosynthesis of the iron-molybdenum cofactor (FeMo-co or M-cluster) found in the dinitrogenase enzyme of the nitrogenase complex in nitrogen-fixing microorganisms. NifB catalyzes the crucial step of radical SAM-dependent carbide insertion that occurs concomitant with the insertion of a 9th sulfur and the rearrangement/coupling of two [4Fe-4S] clusters into a [8Fe-9S-C] cluster, the precursor to the M-cluster.</text>
</comment>
<dbReference type="InterPro" id="IPR003731">
    <property type="entry name" value="Di-Nase_FeMo-co_biosynth"/>
</dbReference>
<dbReference type="PANTHER" id="PTHR43787">
    <property type="entry name" value="FEMO COFACTOR BIOSYNTHESIS PROTEIN NIFB-RELATED"/>
    <property type="match status" value="1"/>
</dbReference>
<feature type="domain" description="Radical SAM core" evidence="16">
    <location>
        <begin position="61"/>
        <end position="309"/>
    </location>
</feature>
<keyword evidence="6" id="KW-0004">4Fe-4S</keyword>
<evidence type="ECO:0000256" key="7">
    <source>
        <dbReference type="ARBA" id="ARBA00022691"/>
    </source>
</evidence>
<comment type="similarity">
    <text evidence="4">Belongs to the radical SAM superfamily. NifB family.</text>
</comment>
<evidence type="ECO:0000256" key="8">
    <source>
        <dbReference type="ARBA" id="ARBA00022723"/>
    </source>
</evidence>
<dbReference type="InterPro" id="IPR000385">
    <property type="entry name" value="MoaA_NifB_PqqE_Fe-S-bd_CS"/>
</dbReference>
<dbReference type="CDD" id="cd01335">
    <property type="entry name" value="Radical_SAM"/>
    <property type="match status" value="1"/>
</dbReference>
<proteinExistence type="inferred from homology"/>
<dbReference type="GO" id="GO:0046872">
    <property type="term" value="F:metal ion binding"/>
    <property type="evidence" value="ECO:0007669"/>
    <property type="project" value="UniProtKB-KW"/>
</dbReference>
<dbReference type="EMBL" id="FAOZ01000004">
    <property type="protein sequence ID" value="CUU55246.1"/>
    <property type="molecule type" value="Genomic_DNA"/>
</dbReference>
<dbReference type="PANTHER" id="PTHR43787:SF13">
    <property type="entry name" value="FEMO COFACTOR BIOSYNTHESIS PROTEIN NIFB"/>
    <property type="match status" value="1"/>
</dbReference>
<dbReference type="GO" id="GO:0016829">
    <property type="term" value="F:lyase activity"/>
    <property type="evidence" value="ECO:0007669"/>
    <property type="project" value="UniProtKB-KW"/>
</dbReference>
<dbReference type="InterPro" id="IPR034165">
    <property type="entry name" value="NifB_C"/>
</dbReference>
<dbReference type="SFLD" id="SFLDG01068">
    <property type="entry name" value="FeMo_cofactor_biosynthesis_pro"/>
    <property type="match status" value="1"/>
</dbReference>
<reference evidence="18" key="1">
    <citation type="submission" date="2015-11" db="EMBL/GenBank/DDBJ databases">
        <authorList>
            <person name="Varghese N."/>
        </authorList>
    </citation>
    <scope>NUCLEOTIDE SEQUENCE [LARGE SCALE GENOMIC DNA]</scope>
    <source>
        <strain evidence="18">DSM 45899</strain>
    </source>
</reference>
<evidence type="ECO:0000313" key="17">
    <source>
        <dbReference type="EMBL" id="CUU55246.1"/>
    </source>
</evidence>
<dbReference type="SUPFAM" id="SSF102114">
    <property type="entry name" value="Radical SAM enzymes"/>
    <property type="match status" value="1"/>
</dbReference>
<feature type="region of interest" description="Disordered" evidence="15">
    <location>
        <begin position="546"/>
        <end position="659"/>
    </location>
</feature>